<dbReference type="GO" id="GO:0000981">
    <property type="term" value="F:DNA-binding transcription factor activity, RNA polymerase II-specific"/>
    <property type="evidence" value="ECO:0007669"/>
    <property type="project" value="InterPro"/>
</dbReference>
<keyword evidence="11" id="KW-1185">Reference proteome</keyword>
<accession>A0A8C7DIW3</accession>
<dbReference type="PRINTS" id="PR00024">
    <property type="entry name" value="HOMEOBOX"/>
</dbReference>
<gene>
    <name evidence="10" type="primary">LOC109898337</name>
</gene>
<reference evidence="10" key="2">
    <citation type="submission" date="2025-09" db="UniProtKB">
        <authorList>
            <consortium name="Ensembl"/>
        </authorList>
    </citation>
    <scope>IDENTIFICATION</scope>
</reference>
<comment type="similarity">
    <text evidence="2">Belongs to the Abd-B homeobox family.</text>
</comment>
<reference evidence="10" key="1">
    <citation type="submission" date="2025-08" db="UniProtKB">
        <authorList>
            <consortium name="Ensembl"/>
        </authorList>
    </citation>
    <scope>IDENTIFICATION</scope>
</reference>
<dbReference type="Proteomes" id="UP000694557">
    <property type="component" value="Unassembled WGS sequence"/>
</dbReference>
<evidence type="ECO:0000256" key="2">
    <source>
        <dbReference type="ARBA" id="ARBA00006317"/>
    </source>
</evidence>
<evidence type="ECO:0000259" key="9">
    <source>
        <dbReference type="PROSITE" id="PS50071"/>
    </source>
</evidence>
<dbReference type="AlphaFoldDB" id="A0A8C7DIW3"/>
<dbReference type="PANTHER" id="PTHR45874">
    <property type="entry name" value="HOMEOBOX PROTEIN ABDOMINAL-B"/>
    <property type="match status" value="1"/>
</dbReference>
<dbReference type="CDD" id="cd00086">
    <property type="entry name" value="homeodomain"/>
    <property type="match status" value="1"/>
</dbReference>
<dbReference type="PROSITE" id="PS00027">
    <property type="entry name" value="HOMEOBOX_1"/>
    <property type="match status" value="1"/>
</dbReference>
<dbReference type="Pfam" id="PF00046">
    <property type="entry name" value="Homeodomain"/>
    <property type="match status" value="1"/>
</dbReference>
<evidence type="ECO:0000256" key="1">
    <source>
        <dbReference type="ARBA" id="ARBA00004123"/>
    </source>
</evidence>
<evidence type="ECO:0000256" key="3">
    <source>
        <dbReference type="ARBA" id="ARBA00023125"/>
    </source>
</evidence>
<dbReference type="Ensembl" id="ENSOKIT00005021660.1">
    <property type="protein sequence ID" value="ENSOKIP00005020334.1"/>
    <property type="gene ID" value="ENSOKIG00005009013.1"/>
</dbReference>
<dbReference type="InterPro" id="IPR020479">
    <property type="entry name" value="HD_metazoa"/>
</dbReference>
<dbReference type="PANTHER" id="PTHR45874:SF6">
    <property type="entry name" value="HOMEOBOX PROTEIN HOX-B10A"/>
    <property type="match status" value="1"/>
</dbReference>
<proteinExistence type="inferred from homology"/>
<protein>
    <recommendedName>
        <fullName evidence="9">Homeobox domain-containing protein</fullName>
    </recommendedName>
</protein>
<name>A0A8C7DIW3_ONCKI</name>
<keyword evidence="4 6" id="KW-0371">Homeobox</keyword>
<dbReference type="GeneTree" id="ENSGT00940000158266"/>
<feature type="region of interest" description="Disordered" evidence="8">
    <location>
        <begin position="24"/>
        <end position="43"/>
    </location>
</feature>
<dbReference type="PROSITE" id="PS50071">
    <property type="entry name" value="HOMEOBOX_2"/>
    <property type="match status" value="1"/>
</dbReference>
<evidence type="ECO:0000256" key="8">
    <source>
        <dbReference type="SAM" id="MobiDB-lite"/>
    </source>
</evidence>
<keyword evidence="5 6" id="KW-0539">Nucleus</keyword>
<organism evidence="10 11">
    <name type="scientific">Oncorhynchus kisutch</name>
    <name type="common">Coho salmon</name>
    <name type="synonym">Salmo kisutch</name>
    <dbReference type="NCBI Taxonomy" id="8019"/>
    <lineage>
        <taxon>Eukaryota</taxon>
        <taxon>Metazoa</taxon>
        <taxon>Chordata</taxon>
        <taxon>Craniata</taxon>
        <taxon>Vertebrata</taxon>
        <taxon>Euteleostomi</taxon>
        <taxon>Actinopterygii</taxon>
        <taxon>Neopterygii</taxon>
        <taxon>Teleostei</taxon>
        <taxon>Protacanthopterygii</taxon>
        <taxon>Salmoniformes</taxon>
        <taxon>Salmonidae</taxon>
        <taxon>Salmoninae</taxon>
        <taxon>Oncorhynchus</taxon>
    </lineage>
</organism>
<dbReference type="SMART" id="SM00389">
    <property type="entry name" value="HOX"/>
    <property type="match status" value="1"/>
</dbReference>
<evidence type="ECO:0000256" key="4">
    <source>
        <dbReference type="ARBA" id="ARBA00023155"/>
    </source>
</evidence>
<dbReference type="InterPro" id="IPR009057">
    <property type="entry name" value="Homeodomain-like_sf"/>
</dbReference>
<dbReference type="GO" id="GO:0000978">
    <property type="term" value="F:RNA polymerase II cis-regulatory region sequence-specific DNA binding"/>
    <property type="evidence" value="ECO:0007669"/>
    <property type="project" value="TreeGrafter"/>
</dbReference>
<evidence type="ECO:0000256" key="5">
    <source>
        <dbReference type="ARBA" id="ARBA00023242"/>
    </source>
</evidence>
<feature type="region of interest" description="Disordered" evidence="8">
    <location>
        <begin position="244"/>
        <end position="267"/>
    </location>
</feature>
<evidence type="ECO:0000256" key="6">
    <source>
        <dbReference type="PROSITE-ProRule" id="PRU00108"/>
    </source>
</evidence>
<dbReference type="SUPFAM" id="SSF46689">
    <property type="entry name" value="Homeodomain-like"/>
    <property type="match status" value="1"/>
</dbReference>
<evidence type="ECO:0000256" key="7">
    <source>
        <dbReference type="RuleBase" id="RU000682"/>
    </source>
</evidence>
<feature type="domain" description="Homeobox" evidence="9">
    <location>
        <begin position="283"/>
        <end position="343"/>
    </location>
</feature>
<feature type="compositionally biased region" description="Basic and acidic residues" evidence="8">
    <location>
        <begin position="245"/>
        <end position="267"/>
    </location>
</feature>
<dbReference type="Gene3D" id="1.10.10.60">
    <property type="entry name" value="Homeodomain-like"/>
    <property type="match status" value="1"/>
</dbReference>
<comment type="subcellular location">
    <subcellularLocation>
        <location evidence="1 6 7">Nucleus</location>
    </subcellularLocation>
</comment>
<dbReference type="InterPro" id="IPR017970">
    <property type="entry name" value="Homeobox_CS"/>
</dbReference>
<evidence type="ECO:0000313" key="11">
    <source>
        <dbReference type="Proteomes" id="UP000694557"/>
    </source>
</evidence>
<feature type="DNA-binding region" description="Homeobox" evidence="6">
    <location>
        <begin position="285"/>
        <end position="344"/>
    </location>
</feature>
<dbReference type="InterPro" id="IPR001356">
    <property type="entry name" value="HD"/>
</dbReference>
<dbReference type="InterPro" id="IPR046333">
    <property type="entry name" value="HXA10/ABDB-like"/>
</dbReference>
<evidence type="ECO:0000313" key="10">
    <source>
        <dbReference type="Ensembl" id="ENSOKIP00005020334.1"/>
    </source>
</evidence>
<sequence length="358" mass="40654">MSCSERFVFTASLVNSFVDCRPKEPPSVAHPHQHAARSDPDCSVQNNCGSVPNTAIPGTMNQHQQLQPQEAMAQPRYQYHQGILNWDVPHLSPVRVPQVSACPYSASNRKDNSSYLLLEPDNHSKPSPDVSAFTRLMSEMGSMTGGSGPIQGYFRPEQSYSGIKVQEYNNSVHSLPTTNPPRSPQTDSRHLCNLSFPVLPYPDSDFKRVIDDLALGSSECQAQRSDSSSITLASQTNTEDLVIGLRRDKPSSVLPEGDKSPRQETQEDATFEKDACCGWLWAKAGRKKRCPYTKYQTLELEKEFLFNMYLTRDRRLEIARSVNLTDRQVKIWFQNRRMKMKKMTREHRTRDTVTHFPI</sequence>
<keyword evidence="3 6" id="KW-0238">DNA-binding</keyword>
<dbReference type="GO" id="GO:0005634">
    <property type="term" value="C:nucleus"/>
    <property type="evidence" value="ECO:0007669"/>
    <property type="project" value="UniProtKB-SubCell"/>
</dbReference>